<organism evidence="1 2">
    <name type="scientific">Noviherbaspirillum suwonense</name>
    <dbReference type="NCBI Taxonomy" id="1224511"/>
    <lineage>
        <taxon>Bacteria</taxon>
        <taxon>Pseudomonadati</taxon>
        <taxon>Pseudomonadota</taxon>
        <taxon>Betaproteobacteria</taxon>
        <taxon>Burkholderiales</taxon>
        <taxon>Oxalobacteraceae</taxon>
        <taxon>Noviherbaspirillum</taxon>
    </lineage>
</organism>
<dbReference type="RefSeq" id="WP_283444623.1">
    <property type="nucleotide sequence ID" value="NZ_FXUL01000022.1"/>
</dbReference>
<keyword evidence="2" id="KW-1185">Reference proteome</keyword>
<accession>A0ABY1QPU8</accession>
<name>A0ABY1QPU8_9BURK</name>
<dbReference type="Proteomes" id="UP001158049">
    <property type="component" value="Unassembled WGS sequence"/>
</dbReference>
<proteinExistence type="predicted"/>
<protein>
    <submittedName>
        <fullName evidence="1">Uncharacterized protein</fullName>
    </submittedName>
</protein>
<evidence type="ECO:0000313" key="1">
    <source>
        <dbReference type="EMBL" id="SMP75399.1"/>
    </source>
</evidence>
<comment type="caution">
    <text evidence="1">The sequence shown here is derived from an EMBL/GenBank/DDBJ whole genome shotgun (WGS) entry which is preliminary data.</text>
</comment>
<sequence length="78" mass="8868">MLLRVETVAGHAGMMEPAAFWLGETRHAVLEIIDRWPAMDRTYFKVTASDQASYILRHDAATNTWELTLYNARGFQPG</sequence>
<reference evidence="1 2" key="1">
    <citation type="submission" date="2017-05" db="EMBL/GenBank/DDBJ databases">
        <authorList>
            <person name="Varghese N."/>
            <person name="Submissions S."/>
        </authorList>
    </citation>
    <scope>NUCLEOTIDE SEQUENCE [LARGE SCALE GENOMIC DNA]</scope>
    <source>
        <strain evidence="1 2">DSM 26001</strain>
    </source>
</reference>
<gene>
    <name evidence="1" type="ORF">SAMN06295970_12292</name>
</gene>
<dbReference type="EMBL" id="FXUL01000022">
    <property type="protein sequence ID" value="SMP75399.1"/>
    <property type="molecule type" value="Genomic_DNA"/>
</dbReference>
<evidence type="ECO:0000313" key="2">
    <source>
        <dbReference type="Proteomes" id="UP001158049"/>
    </source>
</evidence>